<feature type="non-terminal residue" evidence="2">
    <location>
        <position position="1"/>
    </location>
</feature>
<feature type="region of interest" description="Disordered" evidence="1">
    <location>
        <begin position="338"/>
        <end position="358"/>
    </location>
</feature>
<protein>
    <submittedName>
        <fullName evidence="2">Uncharacterized protein</fullName>
    </submittedName>
</protein>
<accession>A0A8J2JP41</accession>
<organism evidence="2 3">
    <name type="scientific">Allacma fusca</name>
    <dbReference type="NCBI Taxonomy" id="39272"/>
    <lineage>
        <taxon>Eukaryota</taxon>
        <taxon>Metazoa</taxon>
        <taxon>Ecdysozoa</taxon>
        <taxon>Arthropoda</taxon>
        <taxon>Hexapoda</taxon>
        <taxon>Collembola</taxon>
        <taxon>Symphypleona</taxon>
        <taxon>Sminthuridae</taxon>
        <taxon>Allacma</taxon>
    </lineage>
</organism>
<feature type="compositionally biased region" description="Polar residues" evidence="1">
    <location>
        <begin position="282"/>
        <end position="298"/>
    </location>
</feature>
<reference evidence="2" key="1">
    <citation type="submission" date="2021-06" db="EMBL/GenBank/DDBJ databases">
        <authorList>
            <person name="Hodson N. C."/>
            <person name="Mongue J. A."/>
            <person name="Jaron S. K."/>
        </authorList>
    </citation>
    <scope>NUCLEOTIDE SEQUENCE</scope>
</reference>
<comment type="caution">
    <text evidence="2">The sequence shown here is derived from an EMBL/GenBank/DDBJ whole genome shotgun (WGS) entry which is preliminary data.</text>
</comment>
<dbReference type="Proteomes" id="UP000708208">
    <property type="component" value="Unassembled WGS sequence"/>
</dbReference>
<feature type="compositionally biased region" description="Low complexity" evidence="1">
    <location>
        <begin position="565"/>
        <end position="577"/>
    </location>
</feature>
<name>A0A8J2JP41_9HEXA</name>
<evidence type="ECO:0000313" key="3">
    <source>
        <dbReference type="Proteomes" id="UP000708208"/>
    </source>
</evidence>
<evidence type="ECO:0000256" key="1">
    <source>
        <dbReference type="SAM" id="MobiDB-lite"/>
    </source>
</evidence>
<feature type="region of interest" description="Disordered" evidence="1">
    <location>
        <begin position="383"/>
        <end position="414"/>
    </location>
</feature>
<feature type="compositionally biased region" description="Low complexity" evidence="1">
    <location>
        <begin position="229"/>
        <end position="245"/>
    </location>
</feature>
<feature type="compositionally biased region" description="Basic and acidic residues" evidence="1">
    <location>
        <begin position="151"/>
        <end position="175"/>
    </location>
</feature>
<gene>
    <name evidence="2" type="ORF">AFUS01_LOCUS7703</name>
</gene>
<feature type="region of interest" description="Disordered" evidence="1">
    <location>
        <begin position="151"/>
        <end position="191"/>
    </location>
</feature>
<keyword evidence="3" id="KW-1185">Reference proteome</keyword>
<feature type="region of interest" description="Disordered" evidence="1">
    <location>
        <begin position="223"/>
        <end position="301"/>
    </location>
</feature>
<dbReference type="EMBL" id="CAJVCH010052461">
    <property type="protein sequence ID" value="CAG7718304.1"/>
    <property type="molecule type" value="Genomic_DNA"/>
</dbReference>
<evidence type="ECO:0000313" key="2">
    <source>
        <dbReference type="EMBL" id="CAG7718304.1"/>
    </source>
</evidence>
<proteinExistence type="predicted"/>
<feature type="compositionally biased region" description="Polar residues" evidence="1">
    <location>
        <begin position="344"/>
        <end position="358"/>
    </location>
</feature>
<sequence length="577" mass="63580">TEGLAYNQRVLEFNKIPPEMFTALERRVRILEKQLKTLKRIAKEDKFAVESIFLKYFGKDFRKEADFIRDGCGNGRSSSGKNRNKRQLALVMKEPESDYEQDSPVIKRTCRVRAKSRSESERPSVDLESLEHSVRIEDSIIVFDYHHGEPCEDSPRNFRTDKDVVDVRDSRDSPHESQANGNRSSRDASTSMSFGFGSYSSIENSPAVHVHAADYQIQSRITEEKNPGPDNDSQPSTSSSSTNFESEGDSGPKLGISQKSREDQGQSSKEVGNTPPDIIADISNSSDPNQILLSQGSSDKSRVLVRSIHVPSHQRRGSSKSPLPMYLRERWLLSSKRSGHGNVVSKNQGEGSKSNNLSLIIGESSPEDIALSQNNSNSIQIISPEIPVPNTNNSPNSLQCAQTSPGQELNHPENPDSIQKEILSSTEIQIIQTTSNHTPKSIPAELSSSNILGKEHPVPSTSTINNKPDIIAPKLSVRQRKKLRKLQKVHKIARQGLRRARAFVDNDGDKSYLSRPKIITIDSGSSPEALPFLPLPKDSISTKAKPVTAVGAETITPNAPPSPENAPNISNSEIISS</sequence>
<feature type="compositionally biased region" description="Polar residues" evidence="1">
    <location>
        <begin position="389"/>
        <end position="407"/>
    </location>
</feature>
<feature type="compositionally biased region" description="Polar residues" evidence="1">
    <location>
        <begin position="176"/>
        <end position="191"/>
    </location>
</feature>
<feature type="non-terminal residue" evidence="2">
    <location>
        <position position="577"/>
    </location>
</feature>
<dbReference type="AlphaFoldDB" id="A0A8J2JP41"/>
<feature type="region of interest" description="Disordered" evidence="1">
    <location>
        <begin position="553"/>
        <end position="577"/>
    </location>
</feature>